<dbReference type="eggNOG" id="KOG3969">
    <property type="taxonomic scope" value="Eukaryota"/>
</dbReference>
<dbReference type="GO" id="GO:0000932">
    <property type="term" value="C:P-body"/>
    <property type="evidence" value="ECO:0007669"/>
    <property type="project" value="TreeGrafter"/>
</dbReference>
<dbReference type="OrthoDB" id="10264956at2759"/>
<dbReference type="STRING" id="985895.E4ZRK1"/>
<dbReference type="GO" id="GO:0005634">
    <property type="term" value="C:nucleus"/>
    <property type="evidence" value="ECO:0007669"/>
    <property type="project" value="TreeGrafter"/>
</dbReference>
<feature type="region of interest" description="Disordered" evidence="3">
    <location>
        <begin position="301"/>
        <end position="329"/>
    </location>
</feature>
<reference evidence="5" key="1">
    <citation type="journal article" date="2011" name="Nat. Commun.">
        <title>Effector diversification within compartments of the Leptosphaeria maculans genome affected by Repeat-Induced Point mutations.</title>
        <authorList>
            <person name="Rouxel T."/>
            <person name="Grandaubert J."/>
            <person name="Hane J.K."/>
            <person name="Hoede C."/>
            <person name="van de Wouw A.P."/>
            <person name="Couloux A."/>
            <person name="Dominguez V."/>
            <person name="Anthouard V."/>
            <person name="Bally P."/>
            <person name="Bourras S."/>
            <person name="Cozijnsen A.J."/>
            <person name="Ciuffetti L.M."/>
            <person name="Degrave A."/>
            <person name="Dilmaghani A."/>
            <person name="Duret L."/>
            <person name="Fudal I."/>
            <person name="Goodwin S.B."/>
            <person name="Gout L."/>
            <person name="Glaser N."/>
            <person name="Linglin J."/>
            <person name="Kema G.H.J."/>
            <person name="Lapalu N."/>
            <person name="Lawrence C.B."/>
            <person name="May K."/>
            <person name="Meyer M."/>
            <person name="Ollivier B."/>
            <person name="Poulain J."/>
            <person name="Schoch C.L."/>
            <person name="Simon A."/>
            <person name="Spatafora J.W."/>
            <person name="Stachowiak A."/>
            <person name="Turgeon B.G."/>
            <person name="Tyler B.M."/>
            <person name="Vincent D."/>
            <person name="Weissenbach J."/>
            <person name="Amselem J."/>
            <person name="Quesneville H."/>
            <person name="Oliver R.P."/>
            <person name="Wincker P."/>
            <person name="Balesdent M.-H."/>
            <person name="Howlett B.J."/>
        </authorList>
    </citation>
    <scope>NUCLEOTIDE SEQUENCE [LARGE SCALE GENOMIC DNA]</scope>
    <source>
        <strain evidence="5">JN3 / isolate v23.1.3 / race Av1-4-5-6-7-8</strain>
    </source>
</reference>
<organism evidence="5">
    <name type="scientific">Leptosphaeria maculans (strain JN3 / isolate v23.1.3 / race Av1-4-5-6-7-8)</name>
    <name type="common">Blackleg fungus</name>
    <name type="synonym">Phoma lingam</name>
    <dbReference type="NCBI Taxonomy" id="985895"/>
    <lineage>
        <taxon>Eukaryota</taxon>
        <taxon>Fungi</taxon>
        <taxon>Dikarya</taxon>
        <taxon>Ascomycota</taxon>
        <taxon>Pezizomycotina</taxon>
        <taxon>Dothideomycetes</taxon>
        <taxon>Pleosporomycetidae</taxon>
        <taxon>Pleosporales</taxon>
        <taxon>Pleosporineae</taxon>
        <taxon>Leptosphaeriaceae</taxon>
        <taxon>Plenodomus</taxon>
        <taxon>Plenodomus lingam/Leptosphaeria maculans species complex</taxon>
    </lineage>
</organism>
<gene>
    <name evidence="4" type="ORF">LEMA_P035220.1</name>
</gene>
<dbReference type="SUPFAM" id="SSF102860">
    <property type="entry name" value="mRNA decapping enzyme DcpS N-terminal domain"/>
    <property type="match status" value="1"/>
</dbReference>
<dbReference type="Proteomes" id="UP000002668">
    <property type="component" value="Genome"/>
</dbReference>
<name>E4ZRK1_LEPMJ</name>
<dbReference type="FunFam" id="3.30.428.10:FF:000016">
    <property type="entry name" value="Scavenger mRNA decapping enzyme"/>
    <property type="match status" value="1"/>
</dbReference>
<dbReference type="SUPFAM" id="SSF54197">
    <property type="entry name" value="HIT-like"/>
    <property type="match status" value="1"/>
</dbReference>
<dbReference type="HOGENOM" id="CLU_041045_0_0_1"/>
<dbReference type="GO" id="GO:0000340">
    <property type="term" value="F:RNA 7-methylguanosine cap binding"/>
    <property type="evidence" value="ECO:0007669"/>
    <property type="project" value="TreeGrafter"/>
</dbReference>
<feature type="active site" description="Nucleophile" evidence="2">
    <location>
        <position position="261"/>
    </location>
</feature>
<dbReference type="PANTHER" id="PTHR12978:SF0">
    <property type="entry name" value="M7GPPPX DIPHOSPHATASE"/>
    <property type="match status" value="1"/>
</dbReference>
<dbReference type="OMA" id="HVHINPI"/>
<dbReference type="GeneID" id="13284666"/>
<dbReference type="InParanoid" id="E4ZRK1"/>
<evidence type="ECO:0000256" key="1">
    <source>
        <dbReference type="ARBA" id="ARBA00010208"/>
    </source>
</evidence>
<accession>E4ZRK1</accession>
<dbReference type="AlphaFoldDB" id="E4ZRK1"/>
<dbReference type="Gene3D" id="3.30.428.10">
    <property type="entry name" value="HIT-like"/>
    <property type="match status" value="1"/>
</dbReference>
<keyword evidence="5" id="KW-1185">Reference proteome</keyword>
<evidence type="ECO:0000313" key="4">
    <source>
        <dbReference type="EMBL" id="CBX93848.1"/>
    </source>
</evidence>
<proteinExistence type="inferred from homology"/>
<dbReference type="PIRSF" id="PIRSF028973">
    <property type="entry name" value="Scavenger_mRNA_decap_enz"/>
    <property type="match status" value="1"/>
</dbReference>
<comment type="similarity">
    <text evidence="1">Belongs to the HIT family.</text>
</comment>
<evidence type="ECO:0000256" key="2">
    <source>
        <dbReference type="PIRSR" id="PIRSR028973-1"/>
    </source>
</evidence>
<dbReference type="PANTHER" id="PTHR12978">
    <property type="entry name" value="HISTIDINE TRIAD HIT PROTEIN MEMBER"/>
    <property type="match status" value="1"/>
</dbReference>
<sequence>MTSTTPPEIAAHVESLIPKFTLTRLLNSDQAGRRISLLGTIDSLPALLLCERAAFDTSPTHLAHFPTSLRNIQNLGANDIYAWFLANSNPDAFDQAQQAPPPDYKLNLIYPCTEKHINKYSAQRLRVVSETPEIYNAYIRPYMSAQRQKGTLNWVYNILEGRTEQDDVIYRAPASASARNEGFLLLPDLNWDRKTMGSMHLLGLVERRDIWSVRDLKQSMVGWVRRMREEMLQATVELYPEIEKDEIKCYVHYQPTYYHFHIHIVHVSLEAGSTQATGKALGLENIISQLETMGCVQAPDTNTAATTTTTTHDQQNHANQHPQQEEPGMQNATLTYHLGERSDLWTKIYQPLKEGREVDVSGF</sequence>
<dbReference type="Gene3D" id="3.30.200.40">
    <property type="entry name" value="Scavenger mRNA decapping enzyme, N-terminal domain"/>
    <property type="match status" value="1"/>
</dbReference>
<dbReference type="InterPro" id="IPR036265">
    <property type="entry name" value="HIT-like_sf"/>
</dbReference>
<feature type="compositionally biased region" description="Low complexity" evidence="3">
    <location>
        <begin position="301"/>
        <end position="321"/>
    </location>
</feature>
<dbReference type="GO" id="GO:0016787">
    <property type="term" value="F:hydrolase activity"/>
    <property type="evidence" value="ECO:0007669"/>
    <property type="project" value="InterPro"/>
</dbReference>
<protein>
    <recommendedName>
        <fullName evidence="6">Scavenger mRNA decapping enzyme</fullName>
    </recommendedName>
</protein>
<evidence type="ECO:0000256" key="3">
    <source>
        <dbReference type="SAM" id="MobiDB-lite"/>
    </source>
</evidence>
<evidence type="ECO:0008006" key="6">
    <source>
        <dbReference type="Google" id="ProtNLM"/>
    </source>
</evidence>
<dbReference type="GO" id="GO:0000290">
    <property type="term" value="P:deadenylation-dependent decapping of nuclear-transcribed mRNA"/>
    <property type="evidence" value="ECO:0007669"/>
    <property type="project" value="InterPro"/>
</dbReference>
<dbReference type="VEuPathDB" id="FungiDB:LEMA_P035220.1"/>
<dbReference type="Pfam" id="PF05652">
    <property type="entry name" value="DcpS"/>
    <property type="match status" value="1"/>
</dbReference>
<dbReference type="EMBL" id="FP929116">
    <property type="protein sequence ID" value="CBX93848.1"/>
    <property type="molecule type" value="Genomic_DNA"/>
</dbReference>
<dbReference type="RefSeq" id="XP_003837288.1">
    <property type="nucleotide sequence ID" value="XM_003837240.1"/>
</dbReference>
<evidence type="ECO:0000313" key="5">
    <source>
        <dbReference type="Proteomes" id="UP000002668"/>
    </source>
</evidence>
<dbReference type="Pfam" id="PF11969">
    <property type="entry name" value="DcpS_C"/>
    <property type="match status" value="1"/>
</dbReference>
<dbReference type="InterPro" id="IPR008594">
    <property type="entry name" value="DcpS/DCS2"/>
</dbReference>
<dbReference type="FunCoup" id="E4ZRK1">
    <property type="interactions" value="846"/>
</dbReference>
<dbReference type="InterPro" id="IPR011145">
    <property type="entry name" value="Scavenger_mRNA_decap_enz_N"/>
</dbReference>